<gene>
    <name evidence="1" type="ORF">IPF_8022</name>
</gene>
<dbReference type="AlphaFoldDB" id="A8YDZ9"/>
<accession>A8YDZ9</accession>
<organism evidence="1">
    <name type="scientific">Microcystis aeruginosa (strain PCC 7806)</name>
    <dbReference type="NCBI Taxonomy" id="267872"/>
    <lineage>
        <taxon>Bacteria</taxon>
        <taxon>Bacillati</taxon>
        <taxon>Cyanobacteriota</taxon>
        <taxon>Cyanophyceae</taxon>
        <taxon>Oscillatoriophycideae</taxon>
        <taxon>Chroococcales</taxon>
        <taxon>Microcystaceae</taxon>
        <taxon>Microcystis</taxon>
    </lineage>
</organism>
<evidence type="ECO:0000313" key="1">
    <source>
        <dbReference type="EMBL" id="CAO89464.1"/>
    </source>
</evidence>
<reference evidence="1" key="1">
    <citation type="submission" date="2007-08" db="EMBL/GenBank/DDBJ databases">
        <authorList>
            <person name="Frangeul L."/>
        </authorList>
    </citation>
    <scope>NUCLEOTIDE SEQUENCE</scope>
    <source>
        <strain evidence="1">PCC 7806</strain>
    </source>
</reference>
<name>A8YDZ9_MICA7</name>
<sequence length="36" mass="4352">MAIRLLMNIWLISCNKLDWDKFDDETYEYLETVLGV</sequence>
<protein>
    <submittedName>
        <fullName evidence="1">Genome sequencing data, contig C296</fullName>
    </submittedName>
</protein>
<proteinExistence type="predicted"/>
<dbReference type="EMBL" id="AM778926">
    <property type="protein sequence ID" value="CAO89464.1"/>
    <property type="molecule type" value="Genomic_DNA"/>
</dbReference>